<evidence type="ECO:0000313" key="3">
    <source>
        <dbReference type="Proteomes" id="UP000287224"/>
    </source>
</evidence>
<dbReference type="OrthoDB" id="1828825at2"/>
<comment type="caution">
    <text evidence="2">The sequence shown here is derived from an EMBL/GenBank/DDBJ whole genome shotgun (WGS) entry which is preliminary data.</text>
</comment>
<evidence type="ECO:0000259" key="1">
    <source>
        <dbReference type="Pfam" id="PF13472"/>
    </source>
</evidence>
<dbReference type="SUPFAM" id="SSF52266">
    <property type="entry name" value="SGNH hydrolase"/>
    <property type="match status" value="1"/>
</dbReference>
<dbReference type="RefSeq" id="WP_160146028.1">
    <property type="nucleotide sequence ID" value="NZ_BIFQ01000001.1"/>
</dbReference>
<sequence>MTNRASSGQVNWVGAWYAAPSRMLSASLSGRTLRQIVHLHAGGTQLRLRLSNRYGDAPVTLASLSVAPVLQGPLLSSETQVVRFAGEPTVTLAPGQDVVSDPVALRVEAFSDLAITFFVAQGECLTGHMWAQQTSYVSGIADVAAAPAEATFLVYPLQTTSWWLITGIDVIPSAPLNAVVAFGSSTTDGTGSTLNANQRWPDYLARRLRDAGGTRFMSVLNAGLGGNQLTSSGIPDAGEAGIPPFLFGEAGRTRLTWDVLAQAGATDLILHIGSNDLRFGVAGATLIETFQQVARQARQTYQRVFGTTILPGGYPPEQVEQRQLVNTWLREQGDQWFDAVFDLAAPLASAENEAIIRQECDSGDEIHPNDEGYRRMAEAIDITRLSGSLV</sequence>
<dbReference type="Proteomes" id="UP000287224">
    <property type="component" value="Unassembled WGS sequence"/>
</dbReference>
<keyword evidence="2" id="KW-0378">Hydrolase</keyword>
<dbReference type="Gene3D" id="3.40.50.1110">
    <property type="entry name" value="SGNH hydrolase"/>
    <property type="match status" value="1"/>
</dbReference>
<dbReference type="AlphaFoldDB" id="A0A401ZJU9"/>
<dbReference type="GO" id="GO:0016787">
    <property type="term" value="F:hydrolase activity"/>
    <property type="evidence" value="ECO:0007669"/>
    <property type="project" value="UniProtKB-KW"/>
</dbReference>
<dbReference type="Pfam" id="PF13472">
    <property type="entry name" value="Lipase_GDSL_2"/>
    <property type="match status" value="1"/>
</dbReference>
<reference evidence="3" key="1">
    <citation type="submission" date="2018-12" db="EMBL/GenBank/DDBJ databases">
        <title>Tengunoibacter tsumagoiensis gen. nov., sp. nov., Dictyobacter kobayashii sp. nov., D. alpinus sp. nov., and D. joshuensis sp. nov. and description of Dictyobacteraceae fam. nov. within the order Ktedonobacterales isolated from Tengu-no-mugimeshi.</title>
        <authorList>
            <person name="Wang C.M."/>
            <person name="Zheng Y."/>
            <person name="Sakai Y."/>
            <person name="Toyoda A."/>
            <person name="Minakuchi Y."/>
            <person name="Abe K."/>
            <person name="Yokota A."/>
            <person name="Yabe S."/>
        </authorList>
    </citation>
    <scope>NUCLEOTIDE SEQUENCE [LARGE SCALE GENOMIC DNA]</scope>
    <source>
        <strain evidence="3">S-27</strain>
    </source>
</reference>
<keyword evidence="3" id="KW-1185">Reference proteome</keyword>
<name>A0A401ZJU9_9CHLR</name>
<dbReference type="InterPro" id="IPR013830">
    <property type="entry name" value="SGNH_hydro"/>
</dbReference>
<feature type="domain" description="SGNH hydrolase-type esterase" evidence="1">
    <location>
        <begin position="181"/>
        <end position="375"/>
    </location>
</feature>
<accession>A0A401ZJU9</accession>
<dbReference type="EMBL" id="BIFQ01000001">
    <property type="protein sequence ID" value="GCE07119.1"/>
    <property type="molecule type" value="Genomic_DNA"/>
</dbReference>
<dbReference type="PANTHER" id="PTHR43784">
    <property type="entry name" value="GDSL-LIKE LIPASE/ACYLHYDROLASE, PUTATIVE (AFU_ORTHOLOGUE AFUA_2G00820)-RELATED"/>
    <property type="match status" value="1"/>
</dbReference>
<organism evidence="2 3">
    <name type="scientific">Dictyobacter aurantiacus</name>
    <dbReference type="NCBI Taxonomy" id="1936993"/>
    <lineage>
        <taxon>Bacteria</taxon>
        <taxon>Bacillati</taxon>
        <taxon>Chloroflexota</taxon>
        <taxon>Ktedonobacteria</taxon>
        <taxon>Ktedonobacterales</taxon>
        <taxon>Dictyobacteraceae</taxon>
        <taxon>Dictyobacter</taxon>
    </lineage>
</organism>
<dbReference type="PANTHER" id="PTHR43784:SF2">
    <property type="entry name" value="GDSL-LIKE LIPASE_ACYLHYDROLASE, PUTATIVE (AFU_ORTHOLOGUE AFUA_2G00820)-RELATED"/>
    <property type="match status" value="1"/>
</dbReference>
<proteinExistence type="predicted"/>
<dbReference type="InterPro" id="IPR053140">
    <property type="entry name" value="GDSL_Rv0518-like"/>
</dbReference>
<evidence type="ECO:0000313" key="2">
    <source>
        <dbReference type="EMBL" id="GCE07119.1"/>
    </source>
</evidence>
<protein>
    <submittedName>
        <fullName evidence="2">SGNH hydrolase</fullName>
    </submittedName>
</protein>
<gene>
    <name evidence="2" type="ORF">KDAU_44480</name>
</gene>
<dbReference type="InterPro" id="IPR036514">
    <property type="entry name" value="SGNH_hydro_sf"/>
</dbReference>